<keyword evidence="3 5" id="KW-1133">Transmembrane helix</keyword>
<protein>
    <recommendedName>
        <fullName evidence="6">Phosphate transport system permease protein</fullName>
    </recommendedName>
</protein>
<dbReference type="PANTHER" id="PTHR42727">
    <property type="entry name" value="PHOSPHATE TRANSPORT SYSTEM PERMEASE PROTEIN"/>
    <property type="match status" value="1"/>
</dbReference>
<dbReference type="NCBIfam" id="TIGR02138">
    <property type="entry name" value="phosphate_pstC"/>
    <property type="match status" value="1"/>
</dbReference>
<evidence type="ECO:0000256" key="1">
    <source>
        <dbReference type="ARBA" id="ARBA00004141"/>
    </source>
</evidence>
<keyword evidence="2 5" id="KW-0812">Transmembrane</keyword>
<accession>A0ABR9UQH2</accession>
<name>A0ABR9UQH2_9CHRO</name>
<comment type="function">
    <text evidence="6">Part of the binding-protein-dependent transport system for phosphate; probably responsible for the translocation of the substrate across the membrane.</text>
</comment>
<evidence type="ECO:0000256" key="6">
    <source>
        <dbReference type="RuleBase" id="RU363054"/>
    </source>
</evidence>
<comment type="caution">
    <text evidence="8">The sequence shown here is derived from an EMBL/GenBank/DDBJ whole genome shotgun (WGS) entry which is preliminary data.</text>
</comment>
<dbReference type="InterPro" id="IPR035906">
    <property type="entry name" value="MetI-like_sf"/>
</dbReference>
<dbReference type="SUPFAM" id="SSF161098">
    <property type="entry name" value="MetI-like"/>
    <property type="match status" value="1"/>
</dbReference>
<evidence type="ECO:0000256" key="4">
    <source>
        <dbReference type="ARBA" id="ARBA00023136"/>
    </source>
</evidence>
<keyword evidence="6" id="KW-1003">Cell membrane</keyword>
<dbReference type="PROSITE" id="PS50928">
    <property type="entry name" value="ABC_TM1"/>
    <property type="match status" value="1"/>
</dbReference>
<comment type="similarity">
    <text evidence="6">Belongs to the binding-protein-dependent transport system permease family. CysTW subfamily.</text>
</comment>
<reference evidence="8 9" key="1">
    <citation type="submission" date="2020-10" db="EMBL/GenBank/DDBJ databases">
        <authorList>
            <person name="Castelo-Branco R."/>
            <person name="Eusebio N."/>
            <person name="Adriana R."/>
            <person name="Vieira A."/>
            <person name="Brugerolle De Fraissinette N."/>
            <person name="Rezende De Castro R."/>
            <person name="Schneider M.P."/>
            <person name="Vasconcelos V."/>
            <person name="Leao P.N."/>
        </authorList>
    </citation>
    <scope>NUCLEOTIDE SEQUENCE [LARGE SCALE GENOMIC DNA]</scope>
    <source>
        <strain evidence="8 9">LEGE 06123</strain>
    </source>
</reference>
<keyword evidence="4 5" id="KW-0472">Membrane</keyword>
<evidence type="ECO:0000256" key="3">
    <source>
        <dbReference type="ARBA" id="ARBA00022989"/>
    </source>
</evidence>
<feature type="transmembrane region" description="Helical" evidence="5">
    <location>
        <begin position="80"/>
        <end position="107"/>
    </location>
</feature>
<keyword evidence="9" id="KW-1185">Reference proteome</keyword>
<evidence type="ECO:0000313" key="9">
    <source>
        <dbReference type="Proteomes" id="UP000651156"/>
    </source>
</evidence>
<evidence type="ECO:0000313" key="8">
    <source>
        <dbReference type="EMBL" id="MBE9190532.1"/>
    </source>
</evidence>
<feature type="transmembrane region" description="Helical" evidence="5">
    <location>
        <begin position="204"/>
        <end position="223"/>
    </location>
</feature>
<dbReference type="InterPro" id="IPR000515">
    <property type="entry name" value="MetI-like"/>
</dbReference>
<keyword evidence="6" id="KW-0592">Phosphate transport</keyword>
<dbReference type="InterPro" id="IPR011864">
    <property type="entry name" value="Phosphate_PstC"/>
</dbReference>
<gene>
    <name evidence="8" type="primary">pstC</name>
    <name evidence="8" type="ORF">IQ230_09200</name>
</gene>
<feature type="transmembrane region" description="Helical" evidence="5">
    <location>
        <begin position="160"/>
        <end position="183"/>
    </location>
</feature>
<dbReference type="Pfam" id="PF00528">
    <property type="entry name" value="BPD_transp_1"/>
    <property type="match status" value="1"/>
</dbReference>
<dbReference type="RefSeq" id="WP_193931716.1">
    <property type="nucleotide sequence ID" value="NZ_CAWPMZ010000037.1"/>
</dbReference>
<feature type="transmembrane region" description="Helical" evidence="5">
    <location>
        <begin position="278"/>
        <end position="299"/>
    </location>
</feature>
<dbReference type="Gene3D" id="1.10.3720.10">
    <property type="entry name" value="MetI-like"/>
    <property type="match status" value="1"/>
</dbReference>
<comment type="subcellular location">
    <subcellularLocation>
        <location evidence="5">Cell membrane</location>
        <topology evidence="5">Multi-pass membrane protein</topology>
    </subcellularLocation>
    <subcellularLocation>
        <location evidence="1">Membrane</location>
        <topology evidence="1">Multi-pass membrane protein</topology>
    </subcellularLocation>
</comment>
<keyword evidence="5" id="KW-0813">Transport</keyword>
<dbReference type="PANTHER" id="PTHR42727:SF1">
    <property type="entry name" value="PHOSPHATE TRANSPORT SYSTEM PERMEASE"/>
    <property type="match status" value="1"/>
</dbReference>
<proteinExistence type="inferred from homology"/>
<feature type="domain" description="ABC transmembrane type-1" evidence="7">
    <location>
        <begin position="84"/>
        <end position="296"/>
    </location>
</feature>
<dbReference type="Proteomes" id="UP000651156">
    <property type="component" value="Unassembled WGS sequence"/>
</dbReference>
<feature type="transmembrane region" description="Helical" evidence="5">
    <location>
        <begin position="127"/>
        <end position="148"/>
    </location>
</feature>
<evidence type="ECO:0000256" key="2">
    <source>
        <dbReference type="ARBA" id="ARBA00022692"/>
    </source>
</evidence>
<evidence type="ECO:0000259" key="7">
    <source>
        <dbReference type="PROSITE" id="PS50928"/>
    </source>
</evidence>
<organism evidence="8 9">
    <name type="scientific">Gloeocapsopsis crepidinum LEGE 06123</name>
    <dbReference type="NCBI Taxonomy" id="588587"/>
    <lineage>
        <taxon>Bacteria</taxon>
        <taxon>Bacillati</taxon>
        <taxon>Cyanobacteriota</taxon>
        <taxon>Cyanophyceae</taxon>
        <taxon>Oscillatoriophycideae</taxon>
        <taxon>Chroococcales</taxon>
        <taxon>Chroococcaceae</taxon>
        <taxon>Gloeocapsopsis</taxon>
    </lineage>
</organism>
<feature type="transmembrane region" description="Helical" evidence="5">
    <location>
        <begin position="27"/>
        <end position="49"/>
    </location>
</feature>
<dbReference type="EMBL" id="JADEWN010000018">
    <property type="protein sequence ID" value="MBE9190532.1"/>
    <property type="molecule type" value="Genomic_DNA"/>
</dbReference>
<dbReference type="CDD" id="cd06261">
    <property type="entry name" value="TM_PBP2"/>
    <property type="match status" value="1"/>
</dbReference>
<evidence type="ECO:0000256" key="5">
    <source>
        <dbReference type="RuleBase" id="RU363032"/>
    </source>
</evidence>
<sequence>MVERQIQLTTKPLSPKLRKVREKAIEILLFLAACSSVATTIAIIGILVYESITFFREVSLVNFLTDTQWSPLFDDAHYGILPLLSGTLVTTAVALSVAVPLGTIAAIYLSEFAPFRLREFIKPCLELLAGIPTVVYGYFALLFVTPLLQTFLWDLPGFNMLSAGIVMGVMIIPYVSSVSEDAMRSVPLHLREGSYAMGATRLQTALKVIFPSAISGITAAYILGISRAVGETMIVAIAAGLQPTLTWNPMNEAATITAYIVSVSLGDLPHGSLEYQTIFAAGLTLVLMTLVFNIFGYFLSRRYREKY</sequence>